<dbReference type="EMBL" id="AYYQ01000030">
    <property type="protein sequence ID" value="KRM68181.1"/>
    <property type="molecule type" value="Genomic_DNA"/>
</dbReference>
<protein>
    <submittedName>
        <fullName evidence="3">Surface layer protein a</fullName>
    </submittedName>
</protein>
<name>A0A0R2ANA6_9LACO</name>
<dbReference type="Proteomes" id="UP000052012">
    <property type="component" value="Unassembled WGS sequence"/>
</dbReference>
<dbReference type="STRING" id="1423781.FD06_GL001395"/>
<keyword evidence="2" id="KW-0732">Signal</keyword>
<feature type="compositionally biased region" description="Basic residues" evidence="1">
    <location>
        <begin position="43"/>
        <end position="64"/>
    </location>
</feature>
<keyword evidence="4" id="KW-1185">Reference proteome</keyword>
<feature type="compositionally biased region" description="Basic and acidic residues" evidence="1">
    <location>
        <begin position="70"/>
        <end position="84"/>
    </location>
</feature>
<evidence type="ECO:0000256" key="1">
    <source>
        <dbReference type="SAM" id="MobiDB-lite"/>
    </source>
</evidence>
<evidence type="ECO:0000313" key="4">
    <source>
        <dbReference type="Proteomes" id="UP000052012"/>
    </source>
</evidence>
<feature type="signal peptide" evidence="2">
    <location>
        <begin position="1"/>
        <end position="29"/>
    </location>
</feature>
<feature type="region of interest" description="Disordered" evidence="1">
    <location>
        <begin position="30"/>
        <end position="84"/>
    </location>
</feature>
<feature type="region of interest" description="Disordered" evidence="1">
    <location>
        <begin position="473"/>
        <end position="492"/>
    </location>
</feature>
<accession>A0A0R2ANA6</accession>
<comment type="caution">
    <text evidence="3">The sequence shown here is derived from an EMBL/GenBank/DDBJ whole genome shotgun (WGS) entry which is preliminary data.</text>
</comment>
<dbReference type="RefSeq" id="WP_056966279.1">
    <property type="nucleotide sequence ID" value="NZ_AYYQ01000030.1"/>
</dbReference>
<dbReference type="OrthoDB" id="2329257at2"/>
<organism evidence="3 4">
    <name type="scientific">Apilactobacillus ozensis DSM 23829 = JCM 17196</name>
    <dbReference type="NCBI Taxonomy" id="1423781"/>
    <lineage>
        <taxon>Bacteria</taxon>
        <taxon>Bacillati</taxon>
        <taxon>Bacillota</taxon>
        <taxon>Bacilli</taxon>
        <taxon>Lactobacillales</taxon>
        <taxon>Lactobacillaceae</taxon>
        <taxon>Apilactobacillus</taxon>
    </lineage>
</organism>
<reference evidence="3 4" key="1">
    <citation type="journal article" date="2015" name="Genome Announc.">
        <title>Expanding the biotechnology potential of lactobacilli through comparative genomics of 213 strains and associated genera.</title>
        <authorList>
            <person name="Sun Z."/>
            <person name="Harris H.M."/>
            <person name="McCann A."/>
            <person name="Guo C."/>
            <person name="Argimon S."/>
            <person name="Zhang W."/>
            <person name="Yang X."/>
            <person name="Jeffery I.B."/>
            <person name="Cooney J.C."/>
            <person name="Kagawa T.F."/>
            <person name="Liu W."/>
            <person name="Song Y."/>
            <person name="Salvetti E."/>
            <person name="Wrobel A."/>
            <person name="Rasinkangas P."/>
            <person name="Parkhill J."/>
            <person name="Rea M.C."/>
            <person name="O'Sullivan O."/>
            <person name="Ritari J."/>
            <person name="Douillard F.P."/>
            <person name="Paul Ross R."/>
            <person name="Yang R."/>
            <person name="Briner A.E."/>
            <person name="Felis G.E."/>
            <person name="de Vos W.M."/>
            <person name="Barrangou R."/>
            <person name="Klaenhammer T.R."/>
            <person name="Caufield P.W."/>
            <person name="Cui Y."/>
            <person name="Zhang H."/>
            <person name="O'Toole P.W."/>
        </authorList>
    </citation>
    <scope>NUCLEOTIDE SEQUENCE [LARGE SCALE GENOMIC DNA]</scope>
    <source>
        <strain evidence="3 4">DSM 23829</strain>
    </source>
</reference>
<evidence type="ECO:0000256" key="2">
    <source>
        <dbReference type="SAM" id="SignalP"/>
    </source>
</evidence>
<feature type="chain" id="PRO_5006414956" evidence="2">
    <location>
        <begin position="30"/>
        <end position="492"/>
    </location>
</feature>
<dbReference type="PATRIC" id="fig|1423781.4.peg.1443"/>
<sequence length="492" mass="53240">MQTRLKRSLYVGLAALTFASVAGTANANAAEKTNTKNDTSKVSKAKKATPKKKVAKNNKKKAAQPKKTAAKKETPKKVAPKKEKTYPTFEYNDLEYDAAKSNVVATGTAGLYNKPSSRKDARLVASKAKMSQLANSKSVGNVFYVDAMAKNSNGTLYARVTSMSKQYHGWIYAGRTDFSDDLSQITGGVSYYETMTPAALPAQTDGYYLKGALWTTPWRTQKDSAKVGLESASGYRNTDTFRIDNAATVRSGGLYYHVVDNNMPSLTGWVYSGNLNGSMTSDLGYTIRYVDQATGNTVDTKTVPLTALGQMNNGDNVQFTNDSANKYMPAGYKLANLGNVDNVKAGGNGLVYISKLASNTSQIKLNVLGDGITGSTQLTGNDVQSIPNLNTNQTSSLSGNQGLNVDMNSVENQLFNTGAPLSQFNGKTVTDDNGKTYYYYSYTYNSSMTRQANANSKYGNVLNVYYNRTKVATTNPNSQQNTNAGNQNYLAQ</sequence>
<evidence type="ECO:0000313" key="3">
    <source>
        <dbReference type="EMBL" id="KRM68181.1"/>
    </source>
</evidence>
<dbReference type="AlphaFoldDB" id="A0A0R2ANA6"/>
<gene>
    <name evidence="3" type="ORF">FD06_GL001395</name>
</gene>
<proteinExistence type="predicted"/>